<protein>
    <submittedName>
        <fullName evidence="1">Uncharacterized protein</fullName>
    </submittedName>
</protein>
<proteinExistence type="predicted"/>
<evidence type="ECO:0000313" key="2">
    <source>
        <dbReference type="Proteomes" id="UP000236742"/>
    </source>
</evidence>
<accession>A0A1H5YYP6</accession>
<dbReference type="EMBL" id="FNVD01000025">
    <property type="protein sequence ID" value="SEG29154.1"/>
    <property type="molecule type" value="Genomic_DNA"/>
</dbReference>
<name>A0A1H5YYP6_9RHOB</name>
<dbReference type="AlphaFoldDB" id="A0A1H5YYP6"/>
<dbReference type="Proteomes" id="UP000236742">
    <property type="component" value="Unassembled WGS sequence"/>
</dbReference>
<organism evidence="1 2">
    <name type="scientific">Jhaorihella thermophila</name>
    <dbReference type="NCBI Taxonomy" id="488547"/>
    <lineage>
        <taxon>Bacteria</taxon>
        <taxon>Pseudomonadati</taxon>
        <taxon>Pseudomonadota</taxon>
        <taxon>Alphaproteobacteria</taxon>
        <taxon>Rhodobacterales</taxon>
        <taxon>Paracoccaceae</taxon>
        <taxon>Jhaorihella</taxon>
    </lineage>
</organism>
<gene>
    <name evidence="1" type="ORF">SAMN05421751_1258</name>
</gene>
<evidence type="ECO:0000313" key="1">
    <source>
        <dbReference type="EMBL" id="SEG29154.1"/>
    </source>
</evidence>
<dbReference type="RefSeq" id="WP_104009241.1">
    <property type="nucleotide sequence ID" value="NZ_FNVD01000025.1"/>
</dbReference>
<dbReference type="OrthoDB" id="7364412at2"/>
<keyword evidence="2" id="KW-1185">Reference proteome</keyword>
<sequence length="103" mass="11434">MSDFRDPLSTDDHVFLGNCLRNTRDALIHLMASAVPGTSTYREADRTLAALDRLRAELDHDLRGTTSWERDPRGLTGKVYYGLVRLIGSAEAAEDHAQDDFAA</sequence>
<reference evidence="1 2" key="1">
    <citation type="submission" date="2016-10" db="EMBL/GenBank/DDBJ databases">
        <authorList>
            <person name="de Groot N.N."/>
        </authorList>
    </citation>
    <scope>NUCLEOTIDE SEQUENCE [LARGE SCALE GENOMIC DNA]</scope>
    <source>
        <strain evidence="1 2">DSM 23413</strain>
    </source>
</reference>